<gene>
    <name evidence="20" type="ORF">J1605_008429</name>
</gene>
<dbReference type="Gene3D" id="3.10.100.10">
    <property type="entry name" value="Mannose-Binding Protein A, subunit A"/>
    <property type="match status" value="2"/>
</dbReference>
<keyword evidence="13" id="KW-0966">Cell projection</keyword>
<feature type="transmembrane region" description="Helical" evidence="18">
    <location>
        <begin position="306"/>
        <end position="330"/>
    </location>
</feature>
<evidence type="ECO:0000256" key="5">
    <source>
        <dbReference type="ARBA" id="ARBA00022692"/>
    </source>
</evidence>
<feature type="domain" description="C-type lectin" evidence="19">
    <location>
        <begin position="169"/>
        <end position="281"/>
    </location>
</feature>
<proteinExistence type="predicted"/>
<evidence type="ECO:0000256" key="7">
    <source>
        <dbReference type="ARBA" id="ARBA00022734"/>
    </source>
</evidence>
<evidence type="ECO:0000313" key="21">
    <source>
        <dbReference type="Proteomes" id="UP001159641"/>
    </source>
</evidence>
<evidence type="ECO:0000256" key="14">
    <source>
        <dbReference type="ARBA" id="ARBA00037495"/>
    </source>
</evidence>
<keyword evidence="9 18" id="KW-0472">Membrane</keyword>
<dbReference type="SMART" id="SM00034">
    <property type="entry name" value="CLECT"/>
    <property type="match status" value="1"/>
</dbReference>
<dbReference type="GO" id="GO:0030175">
    <property type="term" value="C:filopodium"/>
    <property type="evidence" value="ECO:0007669"/>
    <property type="project" value="UniProtKB-SubCell"/>
</dbReference>
<dbReference type="InterPro" id="IPR050111">
    <property type="entry name" value="C-type_lectin/snaclec_domain"/>
</dbReference>
<keyword evidence="21" id="KW-1185">Reference proteome</keyword>
<keyword evidence="5 18" id="KW-0812">Transmembrane</keyword>
<dbReference type="FunFam" id="3.10.100.10:FF:000082">
    <property type="entry name" value="CD302 antigen isoform X2"/>
    <property type="match status" value="1"/>
</dbReference>
<evidence type="ECO:0000313" key="20">
    <source>
        <dbReference type="EMBL" id="KAJ8784278.1"/>
    </source>
</evidence>
<dbReference type="GO" id="GO:0016020">
    <property type="term" value="C:membrane"/>
    <property type="evidence" value="ECO:0007669"/>
    <property type="project" value="UniProtKB-SubCell"/>
</dbReference>
<dbReference type="PANTHER" id="PTHR22803">
    <property type="entry name" value="MANNOSE, PHOSPHOLIPASE, LECTIN RECEPTOR RELATED"/>
    <property type="match status" value="1"/>
</dbReference>
<dbReference type="EMBL" id="JAIQCJ010002067">
    <property type="protein sequence ID" value="KAJ8784278.1"/>
    <property type="molecule type" value="Genomic_DNA"/>
</dbReference>
<dbReference type="InterPro" id="IPR016186">
    <property type="entry name" value="C-type_lectin-like/link_sf"/>
</dbReference>
<dbReference type="InterPro" id="IPR016187">
    <property type="entry name" value="CTDL_fold"/>
</dbReference>
<keyword evidence="12" id="KW-0325">Glycoprotein</keyword>
<evidence type="ECO:0000256" key="3">
    <source>
        <dbReference type="ARBA" id="ARBA00004544"/>
    </source>
</evidence>
<evidence type="ECO:0000256" key="13">
    <source>
        <dbReference type="ARBA" id="ARBA00023273"/>
    </source>
</evidence>
<keyword evidence="11" id="KW-0675">Receptor</keyword>
<dbReference type="GO" id="GO:0030246">
    <property type="term" value="F:carbohydrate binding"/>
    <property type="evidence" value="ECO:0007669"/>
    <property type="project" value="UniProtKB-KW"/>
</dbReference>
<protein>
    <recommendedName>
        <fullName evidence="15">CD302 antigen</fullName>
    </recommendedName>
    <alternativeName>
        <fullName evidence="16">Type I transmembrane C-type lectin receptor DCL-1</fullName>
    </alternativeName>
</protein>
<name>A0AB34GVZ9_ESCRO</name>
<evidence type="ECO:0000256" key="9">
    <source>
        <dbReference type="ARBA" id="ARBA00023136"/>
    </source>
</evidence>
<evidence type="ECO:0000256" key="10">
    <source>
        <dbReference type="ARBA" id="ARBA00023157"/>
    </source>
</evidence>
<comment type="function">
    <text evidence="14">Potential multifunctional C-type lectin receptor that may play roles in endocytosis and phagocytosis as well as in cell adhesion and migration.</text>
</comment>
<accession>A0AB34GVZ9</accession>
<evidence type="ECO:0000256" key="18">
    <source>
        <dbReference type="SAM" id="Phobius"/>
    </source>
</evidence>
<evidence type="ECO:0000256" key="1">
    <source>
        <dbReference type="ARBA" id="ARBA00004479"/>
    </source>
</evidence>
<evidence type="ECO:0000256" key="11">
    <source>
        <dbReference type="ARBA" id="ARBA00023170"/>
    </source>
</evidence>
<evidence type="ECO:0000259" key="19">
    <source>
        <dbReference type="PROSITE" id="PS50041"/>
    </source>
</evidence>
<keyword evidence="8 18" id="KW-1133">Transmembrane helix</keyword>
<comment type="subcellular location">
    <subcellularLocation>
        <location evidence="2">Cell projection</location>
        <location evidence="2">Filopodium</location>
    </subcellularLocation>
    <subcellularLocation>
        <location evidence="3">Cytoplasm</location>
        <location evidence="3">Cell cortex</location>
    </subcellularLocation>
    <subcellularLocation>
        <location evidence="1">Membrane</location>
        <topology evidence="1">Single-pass type I membrane protein</topology>
    </subcellularLocation>
</comment>
<reference evidence="20 21" key="1">
    <citation type="submission" date="2022-11" db="EMBL/GenBank/DDBJ databases">
        <title>Whole genome sequence of Eschrichtius robustus ER-17-0199.</title>
        <authorList>
            <person name="Bruniche-Olsen A."/>
            <person name="Black A.N."/>
            <person name="Fields C.J."/>
            <person name="Walden K."/>
            <person name="Dewoody J.A."/>
        </authorList>
    </citation>
    <scope>NUCLEOTIDE SEQUENCE [LARGE SCALE GENOMIC DNA]</scope>
    <source>
        <strain evidence="20">ER-17-0199</strain>
        <tissue evidence="20">Blubber</tissue>
    </source>
</reference>
<dbReference type="InterPro" id="IPR001304">
    <property type="entry name" value="C-type_lectin-like"/>
</dbReference>
<dbReference type="Proteomes" id="UP001159641">
    <property type="component" value="Unassembled WGS sequence"/>
</dbReference>
<keyword evidence="4" id="KW-0963">Cytoplasm</keyword>
<dbReference type="SUPFAM" id="SSF56436">
    <property type="entry name" value="C-type lectin-like"/>
    <property type="match status" value="2"/>
</dbReference>
<dbReference type="AlphaFoldDB" id="A0AB34GVZ9"/>
<evidence type="ECO:0000256" key="16">
    <source>
        <dbReference type="ARBA" id="ARBA00083256"/>
    </source>
</evidence>
<evidence type="ECO:0000256" key="6">
    <source>
        <dbReference type="ARBA" id="ARBA00022729"/>
    </source>
</evidence>
<dbReference type="GO" id="GO:0005938">
    <property type="term" value="C:cell cortex"/>
    <property type="evidence" value="ECO:0007669"/>
    <property type="project" value="UniProtKB-SubCell"/>
</dbReference>
<keyword evidence="10" id="KW-1015">Disulfide bond</keyword>
<evidence type="ECO:0000256" key="12">
    <source>
        <dbReference type="ARBA" id="ARBA00023180"/>
    </source>
</evidence>
<evidence type="ECO:0000256" key="15">
    <source>
        <dbReference type="ARBA" id="ARBA00040676"/>
    </source>
</evidence>
<evidence type="ECO:0000256" key="8">
    <source>
        <dbReference type="ARBA" id="ARBA00022989"/>
    </source>
</evidence>
<evidence type="ECO:0000256" key="17">
    <source>
        <dbReference type="SAM" id="MobiDB-lite"/>
    </source>
</evidence>
<comment type="caution">
    <text evidence="20">The sequence shown here is derived from an EMBL/GenBank/DDBJ whole genome shotgun (WGS) entry which is preliminary data.</text>
</comment>
<feature type="compositionally biased region" description="Pro residues" evidence="17">
    <location>
        <begin position="76"/>
        <end position="93"/>
    </location>
</feature>
<feature type="region of interest" description="Disordered" evidence="17">
    <location>
        <begin position="67"/>
        <end position="111"/>
    </location>
</feature>
<sequence length="369" mass="41732">MSNTFTAKEVSSHTYSSRCPAVKGNESQWIQYRDHCYTSDQALHSFSEARRFCSELDHSAAIVTIKDEDENKFSQSPPPPRVSWPLAAPPPRPGSLGPERPPSRRSAETLHPLRGRGLQLDGHITLSCTRTPRAPVRPGVWSPPLLRVRYLIAYLFFHIDCPSSNWVQFQDSCYIFLQEAIKVESIEDARNQCTDHGADMISIHNEEENAFILDTLKKQWKVPDDILLGMFFDTDDASFKWFDKSNMTFVKWSDQEDGEDLVDTCAFLHTKTGDWKKGNCEVSSVEGTLCKAAIPYEKKYLSDNHILISALVIASTVILTVLGAVVWFLYKRSLDSGFTTVFSAAPRSPYNDDCVLVVAEENEYDVQFD</sequence>
<organism evidence="20 21">
    <name type="scientific">Eschrichtius robustus</name>
    <name type="common">California gray whale</name>
    <name type="synonym">Eschrichtius gibbosus</name>
    <dbReference type="NCBI Taxonomy" id="9764"/>
    <lineage>
        <taxon>Eukaryota</taxon>
        <taxon>Metazoa</taxon>
        <taxon>Chordata</taxon>
        <taxon>Craniata</taxon>
        <taxon>Vertebrata</taxon>
        <taxon>Euteleostomi</taxon>
        <taxon>Mammalia</taxon>
        <taxon>Eutheria</taxon>
        <taxon>Laurasiatheria</taxon>
        <taxon>Artiodactyla</taxon>
        <taxon>Whippomorpha</taxon>
        <taxon>Cetacea</taxon>
        <taxon>Mysticeti</taxon>
        <taxon>Eschrichtiidae</taxon>
        <taxon>Eschrichtius</taxon>
    </lineage>
</organism>
<dbReference type="PROSITE" id="PS50041">
    <property type="entry name" value="C_TYPE_LECTIN_2"/>
    <property type="match status" value="1"/>
</dbReference>
<keyword evidence="6" id="KW-0732">Signal</keyword>
<keyword evidence="7" id="KW-0430">Lectin</keyword>
<evidence type="ECO:0000256" key="4">
    <source>
        <dbReference type="ARBA" id="ARBA00022490"/>
    </source>
</evidence>
<dbReference type="Pfam" id="PF00059">
    <property type="entry name" value="Lectin_C"/>
    <property type="match status" value="1"/>
</dbReference>
<dbReference type="CDD" id="cd00037">
    <property type="entry name" value="CLECT"/>
    <property type="match status" value="1"/>
</dbReference>
<evidence type="ECO:0000256" key="2">
    <source>
        <dbReference type="ARBA" id="ARBA00004486"/>
    </source>
</evidence>